<dbReference type="Gene3D" id="1.20.1290.10">
    <property type="entry name" value="AhpD-like"/>
    <property type="match status" value="1"/>
</dbReference>
<evidence type="ECO:0000259" key="1">
    <source>
        <dbReference type="Pfam" id="PF02627"/>
    </source>
</evidence>
<feature type="domain" description="Carboxymuconolactone decarboxylase-like" evidence="1">
    <location>
        <begin position="12"/>
        <end position="93"/>
    </location>
</feature>
<dbReference type="SUPFAM" id="SSF69118">
    <property type="entry name" value="AhpD-like"/>
    <property type="match status" value="1"/>
</dbReference>
<evidence type="ECO:0000313" key="3">
    <source>
        <dbReference type="Proteomes" id="UP001549110"/>
    </source>
</evidence>
<protein>
    <submittedName>
        <fullName evidence="2">AhpD family alkylhydroperoxidase</fullName>
    </submittedName>
</protein>
<dbReference type="PANTHER" id="PTHR34846:SF10">
    <property type="entry name" value="CYTOPLASMIC PROTEIN"/>
    <property type="match status" value="1"/>
</dbReference>
<name>A0ABV2EGQ4_9CAUL</name>
<proteinExistence type="predicted"/>
<dbReference type="PANTHER" id="PTHR34846">
    <property type="entry name" value="4-CARBOXYMUCONOLACTONE DECARBOXYLASE FAMILY PROTEIN (AFU_ORTHOLOGUE AFUA_6G11590)"/>
    <property type="match status" value="1"/>
</dbReference>
<sequence length="154" mass="16917">MTPRFNAFKVSPDLTKALLDVEAVLEGSGLEHSLAELVRLRASQINGCAFCIHMHVTDARAHGEDGMRIAMLDAWRESPLFTDRERAALAWTESLTRIAKTHAPDAEYELAKSQFSESEIVALTVLIGQINTWNRLQIAGRAVHPVQPAKSAAA</sequence>
<dbReference type="NCBIfam" id="TIGR00778">
    <property type="entry name" value="ahpD_dom"/>
    <property type="match status" value="1"/>
</dbReference>
<reference evidence="2 3" key="1">
    <citation type="submission" date="2024-06" db="EMBL/GenBank/DDBJ databases">
        <title>Genomic Encyclopedia of Type Strains, Phase IV (KMG-IV): sequencing the most valuable type-strain genomes for metagenomic binning, comparative biology and taxonomic classification.</title>
        <authorList>
            <person name="Goeker M."/>
        </authorList>
    </citation>
    <scope>NUCLEOTIDE SEQUENCE [LARGE SCALE GENOMIC DNA]</scope>
    <source>
        <strain evidence="2 3">DSM 17809</strain>
    </source>
</reference>
<accession>A0ABV2EGQ4</accession>
<gene>
    <name evidence="2" type="ORF">ABID41_000646</name>
</gene>
<dbReference type="InterPro" id="IPR003779">
    <property type="entry name" value="CMD-like"/>
</dbReference>
<keyword evidence="3" id="KW-1185">Reference proteome</keyword>
<dbReference type="EMBL" id="JBEPLU010000001">
    <property type="protein sequence ID" value="MET3525551.1"/>
    <property type="molecule type" value="Genomic_DNA"/>
</dbReference>
<dbReference type="InterPro" id="IPR029032">
    <property type="entry name" value="AhpD-like"/>
</dbReference>
<evidence type="ECO:0000313" key="2">
    <source>
        <dbReference type="EMBL" id="MET3525551.1"/>
    </source>
</evidence>
<dbReference type="Proteomes" id="UP001549110">
    <property type="component" value="Unassembled WGS sequence"/>
</dbReference>
<organism evidence="2 3">
    <name type="scientific">Phenylobacterium koreense</name>
    <dbReference type="NCBI Taxonomy" id="266125"/>
    <lineage>
        <taxon>Bacteria</taxon>
        <taxon>Pseudomonadati</taxon>
        <taxon>Pseudomonadota</taxon>
        <taxon>Alphaproteobacteria</taxon>
        <taxon>Caulobacterales</taxon>
        <taxon>Caulobacteraceae</taxon>
        <taxon>Phenylobacterium</taxon>
    </lineage>
</organism>
<comment type="caution">
    <text evidence="2">The sequence shown here is derived from an EMBL/GenBank/DDBJ whole genome shotgun (WGS) entry which is preliminary data.</text>
</comment>
<dbReference type="RefSeq" id="WP_331928837.1">
    <property type="nucleotide sequence ID" value="NZ_JBEPLU010000001.1"/>
</dbReference>
<dbReference type="Pfam" id="PF02627">
    <property type="entry name" value="CMD"/>
    <property type="match status" value="1"/>
</dbReference>
<dbReference type="InterPro" id="IPR004675">
    <property type="entry name" value="AhpD_core"/>
</dbReference>